<evidence type="ECO:0000256" key="1">
    <source>
        <dbReference type="ARBA" id="ARBA00008779"/>
    </source>
</evidence>
<keyword evidence="3" id="KW-0378">Hydrolase</keyword>
<name>D2R323_PIRSD</name>
<evidence type="ECO:0000313" key="6">
    <source>
        <dbReference type="EMBL" id="ADB18756.1"/>
    </source>
</evidence>
<evidence type="ECO:0000313" key="7">
    <source>
        <dbReference type="Proteomes" id="UP000001887"/>
    </source>
</evidence>
<gene>
    <name evidence="6" type="ordered locus">Psta_4106</name>
</gene>
<dbReference type="EMBL" id="CP001848">
    <property type="protein sequence ID" value="ADB18756.1"/>
    <property type="molecule type" value="Genomic_DNA"/>
</dbReference>
<comment type="similarity">
    <text evidence="1">Belongs to the sulfatase family.</text>
</comment>
<dbReference type="PANTHER" id="PTHR42693:SF53">
    <property type="entry name" value="ENDO-4-O-SULFATASE"/>
    <property type="match status" value="1"/>
</dbReference>
<dbReference type="PROSITE" id="PS00523">
    <property type="entry name" value="SULFATASE_1"/>
    <property type="match status" value="1"/>
</dbReference>
<dbReference type="HOGENOM" id="CLU_006332_10_4_0"/>
<keyword evidence="4" id="KW-0106">Calcium</keyword>
<reference evidence="6 7" key="1">
    <citation type="journal article" date="2009" name="Stand. Genomic Sci.">
        <title>Complete genome sequence of Pirellula staleyi type strain (ATCC 27377).</title>
        <authorList>
            <person name="Clum A."/>
            <person name="Tindall B.J."/>
            <person name="Sikorski J."/>
            <person name="Ivanova N."/>
            <person name="Mavrommatis K."/>
            <person name="Lucas S."/>
            <person name="Glavina del Rio T."/>
            <person name="Nolan M."/>
            <person name="Chen F."/>
            <person name="Tice H."/>
            <person name="Pitluck S."/>
            <person name="Cheng J.F."/>
            <person name="Chertkov O."/>
            <person name="Brettin T."/>
            <person name="Han C."/>
            <person name="Detter J.C."/>
            <person name="Kuske C."/>
            <person name="Bruce D."/>
            <person name="Goodwin L."/>
            <person name="Ovchinikova G."/>
            <person name="Pati A."/>
            <person name="Mikhailova N."/>
            <person name="Chen A."/>
            <person name="Palaniappan K."/>
            <person name="Land M."/>
            <person name="Hauser L."/>
            <person name="Chang Y.J."/>
            <person name="Jeffries C.D."/>
            <person name="Chain P."/>
            <person name="Rohde M."/>
            <person name="Goker M."/>
            <person name="Bristow J."/>
            <person name="Eisen J.A."/>
            <person name="Markowitz V."/>
            <person name="Hugenholtz P."/>
            <person name="Kyrpides N.C."/>
            <person name="Klenk H.P."/>
            <person name="Lapidus A."/>
        </authorList>
    </citation>
    <scope>NUCLEOTIDE SEQUENCE [LARGE SCALE GENOMIC DNA]</scope>
    <source>
        <strain evidence="7">ATCC 27377 / DSM 6068 / ICPB 4128</strain>
    </source>
</reference>
<evidence type="ECO:0000259" key="5">
    <source>
        <dbReference type="Pfam" id="PF00884"/>
    </source>
</evidence>
<dbReference type="eggNOG" id="COG3119">
    <property type="taxonomic scope" value="Bacteria"/>
</dbReference>
<dbReference type="InterPro" id="IPR050738">
    <property type="entry name" value="Sulfatase"/>
</dbReference>
<dbReference type="InterPro" id="IPR000917">
    <property type="entry name" value="Sulfatase_N"/>
</dbReference>
<evidence type="ECO:0000256" key="2">
    <source>
        <dbReference type="ARBA" id="ARBA00022723"/>
    </source>
</evidence>
<organism evidence="6 7">
    <name type="scientific">Pirellula staleyi (strain ATCC 27377 / DSM 6068 / ICPB 4128)</name>
    <name type="common">Pirella staleyi</name>
    <dbReference type="NCBI Taxonomy" id="530564"/>
    <lineage>
        <taxon>Bacteria</taxon>
        <taxon>Pseudomonadati</taxon>
        <taxon>Planctomycetota</taxon>
        <taxon>Planctomycetia</taxon>
        <taxon>Pirellulales</taxon>
        <taxon>Pirellulaceae</taxon>
        <taxon>Pirellula</taxon>
    </lineage>
</organism>
<dbReference type="InterPro" id="IPR024607">
    <property type="entry name" value="Sulfatase_CS"/>
</dbReference>
<dbReference type="KEGG" id="psl:Psta_4106"/>
<dbReference type="STRING" id="530564.Psta_4106"/>
<dbReference type="GO" id="GO:0046872">
    <property type="term" value="F:metal ion binding"/>
    <property type="evidence" value="ECO:0007669"/>
    <property type="project" value="UniProtKB-KW"/>
</dbReference>
<dbReference type="SUPFAM" id="SSF53649">
    <property type="entry name" value="Alkaline phosphatase-like"/>
    <property type="match status" value="1"/>
</dbReference>
<protein>
    <submittedName>
        <fullName evidence="6">Sulfatase</fullName>
    </submittedName>
</protein>
<evidence type="ECO:0000256" key="4">
    <source>
        <dbReference type="ARBA" id="ARBA00022837"/>
    </source>
</evidence>
<evidence type="ECO:0000256" key="3">
    <source>
        <dbReference type="ARBA" id="ARBA00022801"/>
    </source>
</evidence>
<dbReference type="Proteomes" id="UP000001887">
    <property type="component" value="Chromosome"/>
</dbReference>
<dbReference type="Gene3D" id="2.60.120.260">
    <property type="entry name" value="Galactose-binding domain-like"/>
    <property type="match status" value="1"/>
</dbReference>
<dbReference type="AlphaFoldDB" id="D2R323"/>
<feature type="domain" description="Sulfatase N-terminal" evidence="5">
    <location>
        <begin position="52"/>
        <end position="359"/>
    </location>
</feature>
<keyword evidence="7" id="KW-1185">Reference proteome</keyword>
<dbReference type="Pfam" id="PF00884">
    <property type="entry name" value="Sulfatase"/>
    <property type="match status" value="1"/>
</dbReference>
<dbReference type="Gene3D" id="3.40.720.10">
    <property type="entry name" value="Alkaline Phosphatase, subunit A"/>
    <property type="match status" value="1"/>
</dbReference>
<dbReference type="InterPro" id="IPR017850">
    <property type="entry name" value="Alkaline_phosphatase_core_sf"/>
</dbReference>
<keyword evidence="2" id="KW-0479">Metal-binding</keyword>
<sequence length="631" mass="69900" precursor="true">MLFDYTTSSAMLTSHYQLTHALFPTWLMFTAIVAFLSSASSTFAAEREVTQPNIVVFLADDAGWGDYSFSGNTNLSTPHIDSIARGGASIDRFFVCSVCSPTRAEFLTGRYHQRGGVRGVSTGQERLDLSERTLADSLRAAGYATGAFGKWHNGSQWPYHPNARGFDEYFGYTSGHWGEYFNPPLEHNGKLNNYEGYIVDICTDRAITFIEASKNKPFFCYVPFTTPHSPWSVPSADWKRFQDKPLEKRATNLKQEQLDQTRCALAMVENQDRNVGRVLSKLDELKLRENTIVVYFSDNGPNSARWTGGMKGKKGTTDEGGVRSVCYIQWPKRIAAAQTIQPIAGAIDLLPTLLSLAGVKHVGELPLDGRDLAPLLTGQQPEWPERLLFTTWAGKVSARSQTHRLDEQGLLFDMQSDPGQTTPVNDREPKLTAEMKSAVAKWKAEMERELALDATPPLEATLLEGVKLTNVDARPIPLGYREFPITMLPARDGQPVGGVKRSSSAPNSSYFVNWKSTDDKVVWLVDVNVHGKYLVTIDYTCPEADAGSTLELRLGKSRLVATVTPGWDPPLYTDQDTLPRPPAESSMKPFRTLDLGVVELQPGIGLLTLQATKIPGNSVMDLRRVTLVLQD</sequence>
<proteinExistence type="inferred from homology"/>
<accession>D2R323</accession>
<dbReference type="GO" id="GO:0004065">
    <property type="term" value="F:arylsulfatase activity"/>
    <property type="evidence" value="ECO:0007669"/>
    <property type="project" value="TreeGrafter"/>
</dbReference>
<dbReference type="PANTHER" id="PTHR42693">
    <property type="entry name" value="ARYLSULFATASE FAMILY MEMBER"/>
    <property type="match status" value="1"/>
</dbReference>
<dbReference type="CDD" id="cd16146">
    <property type="entry name" value="ARS_like"/>
    <property type="match status" value="1"/>
</dbReference>